<name>A0A0V0HJP9_SOLCH</name>
<reference evidence="2" key="1">
    <citation type="submission" date="2015-12" db="EMBL/GenBank/DDBJ databases">
        <title>Gene expression during late stages of embryo sac development: a critical building block for successful pollen-pistil interactions.</title>
        <authorList>
            <person name="Liu Y."/>
            <person name="Joly V."/>
            <person name="Sabar M."/>
            <person name="Matton D.P."/>
        </authorList>
    </citation>
    <scope>NUCLEOTIDE SEQUENCE</scope>
</reference>
<protein>
    <submittedName>
        <fullName evidence="2">Putative ovule protein</fullName>
    </submittedName>
</protein>
<feature type="chain" id="PRO_5006865941" evidence="1">
    <location>
        <begin position="22"/>
        <end position="64"/>
    </location>
</feature>
<evidence type="ECO:0000313" key="2">
    <source>
        <dbReference type="EMBL" id="JAP20673.1"/>
    </source>
</evidence>
<feature type="non-terminal residue" evidence="2">
    <location>
        <position position="1"/>
    </location>
</feature>
<accession>A0A0V0HJP9</accession>
<keyword evidence="1" id="KW-0732">Signal</keyword>
<dbReference type="AlphaFoldDB" id="A0A0V0HJP9"/>
<dbReference type="EMBL" id="GEDG01018571">
    <property type="protein sequence ID" value="JAP20673.1"/>
    <property type="molecule type" value="Transcribed_RNA"/>
</dbReference>
<organism evidence="2">
    <name type="scientific">Solanum chacoense</name>
    <name type="common">Chaco potato</name>
    <dbReference type="NCBI Taxonomy" id="4108"/>
    <lineage>
        <taxon>Eukaryota</taxon>
        <taxon>Viridiplantae</taxon>
        <taxon>Streptophyta</taxon>
        <taxon>Embryophyta</taxon>
        <taxon>Tracheophyta</taxon>
        <taxon>Spermatophyta</taxon>
        <taxon>Magnoliopsida</taxon>
        <taxon>eudicotyledons</taxon>
        <taxon>Gunneridae</taxon>
        <taxon>Pentapetalae</taxon>
        <taxon>asterids</taxon>
        <taxon>lamiids</taxon>
        <taxon>Solanales</taxon>
        <taxon>Solanaceae</taxon>
        <taxon>Solanoideae</taxon>
        <taxon>Solaneae</taxon>
        <taxon>Solanum</taxon>
    </lineage>
</organism>
<feature type="signal peptide" evidence="1">
    <location>
        <begin position="1"/>
        <end position="21"/>
    </location>
</feature>
<evidence type="ECO:0000256" key="1">
    <source>
        <dbReference type="SAM" id="SignalP"/>
    </source>
</evidence>
<sequence>ANIRFFMVLGINLCHLSIFSAASCRKTEQRKARLRVKINSFFCIKKNKEIKVYYFLFSCDFYFI</sequence>
<proteinExistence type="predicted"/>